<feature type="domain" description="HTH araC/xylS-type" evidence="4">
    <location>
        <begin position="3"/>
        <end position="101"/>
    </location>
</feature>
<dbReference type="RefSeq" id="WP_186452461.1">
    <property type="nucleotide sequence ID" value="NZ_VIWO01000004.1"/>
</dbReference>
<dbReference type="InterPro" id="IPR050959">
    <property type="entry name" value="MarA-like"/>
</dbReference>
<keyword evidence="3" id="KW-0804">Transcription</keyword>
<evidence type="ECO:0000313" key="5">
    <source>
        <dbReference type="EMBL" id="TWF40391.1"/>
    </source>
</evidence>
<organism evidence="5 6">
    <name type="scientific">Chitinophaga polysaccharea</name>
    <dbReference type="NCBI Taxonomy" id="1293035"/>
    <lineage>
        <taxon>Bacteria</taxon>
        <taxon>Pseudomonadati</taxon>
        <taxon>Bacteroidota</taxon>
        <taxon>Chitinophagia</taxon>
        <taxon>Chitinophagales</taxon>
        <taxon>Chitinophagaceae</taxon>
        <taxon>Chitinophaga</taxon>
    </lineage>
</organism>
<accession>A0A561PQP8</accession>
<dbReference type="Gene3D" id="3.20.80.10">
    <property type="entry name" value="Regulatory factor, effector binding domain"/>
    <property type="match status" value="1"/>
</dbReference>
<dbReference type="Proteomes" id="UP000320811">
    <property type="component" value="Unassembled WGS sequence"/>
</dbReference>
<keyword evidence="2" id="KW-0238">DNA-binding</keyword>
<evidence type="ECO:0000256" key="1">
    <source>
        <dbReference type="ARBA" id="ARBA00023015"/>
    </source>
</evidence>
<keyword evidence="6" id="KW-1185">Reference proteome</keyword>
<dbReference type="InterPro" id="IPR020449">
    <property type="entry name" value="Tscrpt_reg_AraC-type_HTH"/>
</dbReference>
<evidence type="ECO:0000256" key="3">
    <source>
        <dbReference type="ARBA" id="ARBA00023163"/>
    </source>
</evidence>
<dbReference type="SMART" id="SM00342">
    <property type="entry name" value="HTH_ARAC"/>
    <property type="match status" value="1"/>
</dbReference>
<dbReference type="PANTHER" id="PTHR47504:SF5">
    <property type="entry name" value="RIGHT ORIGIN-BINDING PROTEIN"/>
    <property type="match status" value="1"/>
</dbReference>
<dbReference type="Pfam" id="PF12833">
    <property type="entry name" value="HTH_18"/>
    <property type="match status" value="1"/>
</dbReference>
<gene>
    <name evidence="5" type="ORF">FHW36_10473</name>
</gene>
<dbReference type="PROSITE" id="PS01124">
    <property type="entry name" value="HTH_ARAC_FAMILY_2"/>
    <property type="match status" value="1"/>
</dbReference>
<keyword evidence="1" id="KW-0805">Transcription regulation</keyword>
<dbReference type="PANTHER" id="PTHR47504">
    <property type="entry name" value="RIGHT ORIGIN-BINDING PROTEIN"/>
    <property type="match status" value="1"/>
</dbReference>
<dbReference type="GO" id="GO:0043565">
    <property type="term" value="F:sequence-specific DNA binding"/>
    <property type="evidence" value="ECO:0007669"/>
    <property type="project" value="InterPro"/>
</dbReference>
<dbReference type="GO" id="GO:0003700">
    <property type="term" value="F:DNA-binding transcription factor activity"/>
    <property type="evidence" value="ECO:0007669"/>
    <property type="project" value="InterPro"/>
</dbReference>
<name>A0A561PQP8_9BACT</name>
<evidence type="ECO:0000313" key="6">
    <source>
        <dbReference type="Proteomes" id="UP000320811"/>
    </source>
</evidence>
<evidence type="ECO:0000256" key="2">
    <source>
        <dbReference type="ARBA" id="ARBA00023125"/>
    </source>
</evidence>
<evidence type="ECO:0000259" key="4">
    <source>
        <dbReference type="PROSITE" id="PS01124"/>
    </source>
</evidence>
<dbReference type="AlphaFoldDB" id="A0A561PQP8"/>
<dbReference type="InterPro" id="IPR011256">
    <property type="entry name" value="Reg_factor_effector_dom_sf"/>
</dbReference>
<proteinExistence type="predicted"/>
<dbReference type="Gene3D" id="1.10.10.60">
    <property type="entry name" value="Homeodomain-like"/>
    <property type="match status" value="2"/>
</dbReference>
<reference evidence="5 6" key="1">
    <citation type="submission" date="2019-06" db="EMBL/GenBank/DDBJ databases">
        <title>Sorghum-associated microbial communities from plants grown in Nebraska, USA.</title>
        <authorList>
            <person name="Schachtman D."/>
        </authorList>
    </citation>
    <scope>NUCLEOTIDE SEQUENCE [LARGE SCALE GENOMIC DNA]</scope>
    <source>
        <strain evidence="5 6">1209</strain>
    </source>
</reference>
<dbReference type="InterPro" id="IPR018060">
    <property type="entry name" value="HTH_AraC"/>
</dbReference>
<dbReference type="SUPFAM" id="SSF46689">
    <property type="entry name" value="Homeodomain-like"/>
    <property type="match status" value="2"/>
</dbReference>
<dbReference type="EMBL" id="VIWO01000004">
    <property type="protein sequence ID" value="TWF40391.1"/>
    <property type="molecule type" value="Genomic_DNA"/>
</dbReference>
<comment type="caution">
    <text evidence="5">The sequence shown here is derived from an EMBL/GenBank/DDBJ whole genome shotgun (WGS) entry which is preliminary data.</text>
</comment>
<sequence length="272" mass="31642">MTSEVLLYINNNLDSKITLERLSEITGYSPFHLQRKLSADLGMSLGKYIQEQRLHTAAYFLALTKLPLDEIKYLVGFDDNSSFGRAFKKLYAVTPMQYRKSKRIQQEFPLRTFRYISTNGVLCKEQPQIARVFAYRGDYFSSSIYAIWKEVAAYIEAINKTPQDFEHYAILHECPHLTDNRESRYDAAIVPKGFKLPAAPYLQARILEGRYVRYNFCSKVQDYEAVSAEVNNVLVQQKNIEHRHGVSYFKFDSMPDPENPDNLFINWYLPVA</sequence>
<dbReference type="PRINTS" id="PR00032">
    <property type="entry name" value="HTHARAC"/>
</dbReference>
<dbReference type="InterPro" id="IPR009057">
    <property type="entry name" value="Homeodomain-like_sf"/>
</dbReference>
<protein>
    <submittedName>
        <fullName evidence="5">AraC family transcriptional regulator</fullName>
    </submittedName>
</protein>